<dbReference type="GO" id="GO:0003677">
    <property type="term" value="F:DNA binding"/>
    <property type="evidence" value="ECO:0007669"/>
    <property type="project" value="InterPro"/>
</dbReference>
<dbReference type="PROSITE" id="PS51198">
    <property type="entry name" value="UVRD_HELICASE_ATP_BIND"/>
    <property type="match status" value="1"/>
</dbReference>
<accession>A0A6G6GQ29</accession>
<keyword evidence="5" id="KW-0413">Isomerase</keyword>
<feature type="domain" description="UvrD-like helicase C-terminal" evidence="11">
    <location>
        <begin position="477"/>
        <end position="741"/>
    </location>
</feature>
<evidence type="ECO:0000259" key="11">
    <source>
        <dbReference type="PROSITE" id="PS51217"/>
    </source>
</evidence>
<evidence type="ECO:0000256" key="8">
    <source>
        <dbReference type="ARBA" id="ARBA00048988"/>
    </source>
</evidence>
<reference evidence="12 13" key="1">
    <citation type="submission" date="2020-02" db="EMBL/GenBank/DDBJ databases">
        <title>Complete genome sequence of Flavobacteriaceae bacterium.</title>
        <authorList>
            <person name="Kim S.-J."/>
            <person name="Kim Y.-S."/>
            <person name="Kim K.-H."/>
        </authorList>
    </citation>
    <scope>NUCLEOTIDE SEQUENCE [LARGE SCALE GENOMIC DNA]</scope>
    <source>
        <strain evidence="12 13">RR4-40</strain>
    </source>
</reference>
<dbReference type="KEGG" id="mgel:G5B37_09660"/>
<comment type="catalytic activity">
    <reaction evidence="6">
        <text>Couples ATP hydrolysis with the unwinding of duplex DNA by translocating in the 3'-5' direction.</text>
        <dbReference type="EC" id="5.6.2.4"/>
    </reaction>
</comment>
<dbReference type="AlphaFoldDB" id="A0A6G6GQ29"/>
<evidence type="ECO:0000256" key="1">
    <source>
        <dbReference type="ARBA" id="ARBA00022741"/>
    </source>
</evidence>
<keyword evidence="3 9" id="KW-0347">Helicase</keyword>
<evidence type="ECO:0000256" key="2">
    <source>
        <dbReference type="ARBA" id="ARBA00022801"/>
    </source>
</evidence>
<comment type="catalytic activity">
    <reaction evidence="8">
        <text>ATP + H2O = ADP + phosphate + H(+)</text>
        <dbReference type="Rhea" id="RHEA:13065"/>
        <dbReference type="ChEBI" id="CHEBI:15377"/>
        <dbReference type="ChEBI" id="CHEBI:15378"/>
        <dbReference type="ChEBI" id="CHEBI:30616"/>
        <dbReference type="ChEBI" id="CHEBI:43474"/>
        <dbReference type="ChEBI" id="CHEBI:456216"/>
        <dbReference type="EC" id="5.6.2.4"/>
    </reaction>
</comment>
<dbReference type="PROSITE" id="PS51217">
    <property type="entry name" value="UVRD_HELICASE_CTER"/>
    <property type="match status" value="1"/>
</dbReference>
<evidence type="ECO:0000256" key="9">
    <source>
        <dbReference type="PROSITE-ProRule" id="PRU00560"/>
    </source>
</evidence>
<dbReference type="SUPFAM" id="SSF52540">
    <property type="entry name" value="P-loop containing nucleoside triphosphate hydrolases"/>
    <property type="match status" value="1"/>
</dbReference>
<feature type="binding site" evidence="9">
    <location>
        <begin position="12"/>
        <end position="19"/>
    </location>
    <ligand>
        <name>ATP</name>
        <dbReference type="ChEBI" id="CHEBI:30616"/>
    </ligand>
</feature>
<dbReference type="GO" id="GO:0016787">
    <property type="term" value="F:hydrolase activity"/>
    <property type="evidence" value="ECO:0007669"/>
    <property type="project" value="UniProtKB-UniRule"/>
</dbReference>
<gene>
    <name evidence="12" type="ORF">G5B37_09660</name>
</gene>
<dbReference type="PANTHER" id="PTHR11070:SF67">
    <property type="entry name" value="DNA 3'-5' HELICASE"/>
    <property type="match status" value="1"/>
</dbReference>
<name>A0A6G6GQ29_9FLAO</name>
<dbReference type="Pfam" id="PF00580">
    <property type="entry name" value="UvrD-helicase"/>
    <property type="match status" value="1"/>
</dbReference>
<sequence length="1059" mass="120011">MEISAPITIYNASAGSGKTFTLVQLFLEKLLSSGNPDAYKNFLAITFTNKAVAEMKKRIIDTLVSFSEEESFTNPPKMLQKIAKRTEISIETLQLRAKKSLKHLLHNYAQFSVETIDHFNHRLIRTFARDLKLPAHFEVSLDVPLLLSEAVDNLINKAGEDMEITKVLVAFALHKTDEDKSWDIAYDLLTTASLLLNENDAAYLQQFKTTTLTDFQTLKATLTKKRNSHFATLKDLAKNTLQIIEEAGLEKTDFNGGSRAYFPSYLEKIANENLSVAFGAAWQSSMGEKPMYPKSKTTDAIAQTIDALTDQFVAVFLQSKELVVEIKLLDNILKNLTPLSVINLVQLELQNLKEEQNVLPISEFNALINEEIKDQPAPFIYERLGDRYRHFFIDEFQDTSLLQWQNLIPLIDNAVSQEYEGTSPGSVLLVGDAKQAIYRWRGGLPEQFIDLYSKKAVPFSNTNVAIENLDTNWRSHEQIVSFNNSFFSFLANRFGNSMHQNLYEIGNRQKTNSKSEGYVQLEFITAADKEDANEQYGRCVLNTIQNLTAGKYAPEDICILTRTKKDGVAISTYLMEAGIHVVSAETLLVNSSALVQFLVNGLTLALYPDNDMVKVSWLDFLHGHFNIPTAKHDFLEACLSKNDTSLNELLSEYQITVNLATLTTLSLYQAFEYLIKQSKLYTVADAYLFAFMDIVLEFETQPQASKLNFLDYWESKKEKASIPSEGMKDAVTVMTIHKSKGLEFPIVLYPYANTKLYAEQNAKAWFPLNEGGFGDALINFSKEVEHFGAVGQALFSDRRNTLELDNINLLYVVLTRAVEQLYVYSEIPSKISIEQPDDFRQLLIAYLSANNLWNPDQLRYSFGDFKATCNLASKEKKRDEVVVVTPSYISSSPEEHQLRIASSEASLWQTDAEAAIDLGNLVHDTMEHIRTKNDIKTVFASYRERALYPEDTITYLESVVVNIVQHPDVMHLFSDELTPSSIINERDIVTSTQELLRPDRLNFFDDNTVTITDYKTGTENTKHNRQLEIYGKTLQDMGYEIAEKILIYSHGASISINKI</sequence>
<evidence type="ECO:0000256" key="4">
    <source>
        <dbReference type="ARBA" id="ARBA00022840"/>
    </source>
</evidence>
<keyword evidence="4 9" id="KW-0067">ATP-binding</keyword>
<dbReference type="EMBL" id="CP049057">
    <property type="protein sequence ID" value="QIE59821.1"/>
    <property type="molecule type" value="Genomic_DNA"/>
</dbReference>
<organism evidence="12 13">
    <name type="scientific">Rasiella rasia</name>
    <dbReference type="NCBI Taxonomy" id="2744027"/>
    <lineage>
        <taxon>Bacteria</taxon>
        <taxon>Pseudomonadati</taxon>
        <taxon>Bacteroidota</taxon>
        <taxon>Flavobacteriia</taxon>
        <taxon>Flavobacteriales</taxon>
        <taxon>Flavobacteriaceae</taxon>
        <taxon>Rasiella</taxon>
    </lineage>
</organism>
<protein>
    <recommendedName>
        <fullName evidence="7">DNA 3'-5' helicase</fullName>
        <ecNumber evidence="7">5.6.2.4</ecNumber>
    </recommendedName>
</protein>
<dbReference type="RefSeq" id="WP_164679833.1">
    <property type="nucleotide sequence ID" value="NZ_CP049057.1"/>
</dbReference>
<dbReference type="InterPro" id="IPR000212">
    <property type="entry name" value="DNA_helicase_UvrD/REP"/>
</dbReference>
<dbReference type="InterPro" id="IPR014016">
    <property type="entry name" value="UvrD-like_ATP-bd"/>
</dbReference>
<dbReference type="GO" id="GO:0005524">
    <property type="term" value="F:ATP binding"/>
    <property type="evidence" value="ECO:0007669"/>
    <property type="project" value="UniProtKB-UniRule"/>
</dbReference>
<dbReference type="InterPro" id="IPR014017">
    <property type="entry name" value="DNA_helicase_UvrD-like_C"/>
</dbReference>
<keyword evidence="13" id="KW-1185">Reference proteome</keyword>
<evidence type="ECO:0000313" key="12">
    <source>
        <dbReference type="EMBL" id="QIE59821.1"/>
    </source>
</evidence>
<dbReference type="Gene3D" id="3.40.50.300">
    <property type="entry name" value="P-loop containing nucleotide triphosphate hydrolases"/>
    <property type="match status" value="4"/>
</dbReference>
<dbReference type="PANTHER" id="PTHR11070">
    <property type="entry name" value="UVRD / RECB / PCRA DNA HELICASE FAMILY MEMBER"/>
    <property type="match status" value="1"/>
</dbReference>
<dbReference type="Pfam" id="PF13361">
    <property type="entry name" value="UvrD_C"/>
    <property type="match status" value="2"/>
</dbReference>
<evidence type="ECO:0000256" key="3">
    <source>
        <dbReference type="ARBA" id="ARBA00022806"/>
    </source>
</evidence>
<evidence type="ECO:0000259" key="10">
    <source>
        <dbReference type="PROSITE" id="PS51198"/>
    </source>
</evidence>
<dbReference type="Proteomes" id="UP000505306">
    <property type="component" value="Chromosome"/>
</dbReference>
<evidence type="ECO:0000256" key="5">
    <source>
        <dbReference type="ARBA" id="ARBA00023235"/>
    </source>
</evidence>
<evidence type="ECO:0000313" key="13">
    <source>
        <dbReference type="Proteomes" id="UP000505306"/>
    </source>
</evidence>
<feature type="domain" description="UvrD-like helicase ATP-binding" evidence="10">
    <location>
        <begin position="1"/>
        <end position="476"/>
    </location>
</feature>
<evidence type="ECO:0000256" key="6">
    <source>
        <dbReference type="ARBA" id="ARBA00034617"/>
    </source>
</evidence>
<dbReference type="GO" id="GO:0000725">
    <property type="term" value="P:recombinational repair"/>
    <property type="evidence" value="ECO:0007669"/>
    <property type="project" value="TreeGrafter"/>
</dbReference>
<dbReference type="GO" id="GO:0043138">
    <property type="term" value="F:3'-5' DNA helicase activity"/>
    <property type="evidence" value="ECO:0007669"/>
    <property type="project" value="UniProtKB-EC"/>
</dbReference>
<keyword evidence="2 9" id="KW-0378">Hydrolase</keyword>
<dbReference type="EC" id="5.6.2.4" evidence="7"/>
<evidence type="ECO:0000256" key="7">
    <source>
        <dbReference type="ARBA" id="ARBA00034808"/>
    </source>
</evidence>
<proteinExistence type="predicted"/>
<keyword evidence="1 9" id="KW-0547">Nucleotide-binding</keyword>
<dbReference type="InterPro" id="IPR027417">
    <property type="entry name" value="P-loop_NTPase"/>
</dbReference>
<dbReference type="GO" id="GO:0005829">
    <property type="term" value="C:cytosol"/>
    <property type="evidence" value="ECO:0007669"/>
    <property type="project" value="TreeGrafter"/>
</dbReference>